<sequence>MDSSYVIVSGVLNIALVLFSYKGTYLSPFFTLPFILLHFPFFCPMTSPPGIVPSATEYQHLESTYGLSSLDGVEFPSPGSSIMSPPLGKVGIYQKTLDAGLRLPLTKFQDEVLPKDGCSIQMLTPNVVNKVVAFEMICRAND</sequence>
<evidence type="ECO:0000313" key="2">
    <source>
        <dbReference type="Proteomes" id="UP001177003"/>
    </source>
</evidence>
<dbReference type="EMBL" id="OX465081">
    <property type="protein sequence ID" value="CAI9286568.1"/>
    <property type="molecule type" value="Genomic_DNA"/>
</dbReference>
<proteinExistence type="predicted"/>
<accession>A0AA35Z609</accession>
<dbReference type="AlphaFoldDB" id="A0AA35Z609"/>
<protein>
    <submittedName>
        <fullName evidence="1">Uncharacterized protein</fullName>
    </submittedName>
</protein>
<evidence type="ECO:0000313" key="1">
    <source>
        <dbReference type="EMBL" id="CAI9286568.1"/>
    </source>
</evidence>
<gene>
    <name evidence="1" type="ORF">LSALG_LOCUS25980</name>
</gene>
<reference evidence="1" key="1">
    <citation type="submission" date="2023-04" db="EMBL/GenBank/DDBJ databases">
        <authorList>
            <person name="Vijverberg K."/>
            <person name="Xiong W."/>
            <person name="Schranz E."/>
        </authorList>
    </citation>
    <scope>NUCLEOTIDE SEQUENCE</scope>
</reference>
<dbReference type="Proteomes" id="UP001177003">
    <property type="component" value="Chromosome 5"/>
</dbReference>
<name>A0AA35Z609_LACSI</name>
<organism evidence="1 2">
    <name type="scientific">Lactuca saligna</name>
    <name type="common">Willowleaf lettuce</name>
    <dbReference type="NCBI Taxonomy" id="75948"/>
    <lineage>
        <taxon>Eukaryota</taxon>
        <taxon>Viridiplantae</taxon>
        <taxon>Streptophyta</taxon>
        <taxon>Embryophyta</taxon>
        <taxon>Tracheophyta</taxon>
        <taxon>Spermatophyta</taxon>
        <taxon>Magnoliopsida</taxon>
        <taxon>eudicotyledons</taxon>
        <taxon>Gunneridae</taxon>
        <taxon>Pentapetalae</taxon>
        <taxon>asterids</taxon>
        <taxon>campanulids</taxon>
        <taxon>Asterales</taxon>
        <taxon>Asteraceae</taxon>
        <taxon>Cichorioideae</taxon>
        <taxon>Cichorieae</taxon>
        <taxon>Lactucinae</taxon>
        <taxon>Lactuca</taxon>
    </lineage>
</organism>
<keyword evidence="2" id="KW-1185">Reference proteome</keyword>